<accession>A0A0A9HXW9</accession>
<name>A0A0A9HXW9_ARUDO</name>
<evidence type="ECO:0000313" key="1">
    <source>
        <dbReference type="EMBL" id="JAE39731.1"/>
    </source>
</evidence>
<organism evidence="1">
    <name type="scientific">Arundo donax</name>
    <name type="common">Giant reed</name>
    <name type="synonym">Donax arundinaceus</name>
    <dbReference type="NCBI Taxonomy" id="35708"/>
    <lineage>
        <taxon>Eukaryota</taxon>
        <taxon>Viridiplantae</taxon>
        <taxon>Streptophyta</taxon>
        <taxon>Embryophyta</taxon>
        <taxon>Tracheophyta</taxon>
        <taxon>Spermatophyta</taxon>
        <taxon>Magnoliopsida</taxon>
        <taxon>Liliopsida</taxon>
        <taxon>Poales</taxon>
        <taxon>Poaceae</taxon>
        <taxon>PACMAD clade</taxon>
        <taxon>Arundinoideae</taxon>
        <taxon>Arundineae</taxon>
        <taxon>Arundo</taxon>
    </lineage>
</organism>
<sequence length="44" mass="4911">MLEKYIKNTGFNVDMLSPGTKHIAQTVGFNHPRYNLTEGVSETA</sequence>
<dbReference type="AlphaFoldDB" id="A0A0A9HXW9"/>
<dbReference type="EMBL" id="GBRH01158165">
    <property type="protein sequence ID" value="JAE39731.1"/>
    <property type="molecule type" value="Transcribed_RNA"/>
</dbReference>
<protein>
    <submittedName>
        <fullName evidence="1">Uncharacterized protein</fullName>
    </submittedName>
</protein>
<proteinExistence type="predicted"/>
<reference evidence="1" key="1">
    <citation type="submission" date="2014-09" db="EMBL/GenBank/DDBJ databases">
        <authorList>
            <person name="Magalhaes I.L.F."/>
            <person name="Oliveira U."/>
            <person name="Santos F.R."/>
            <person name="Vidigal T.H.D.A."/>
            <person name="Brescovit A.D."/>
            <person name="Santos A.J."/>
        </authorList>
    </citation>
    <scope>NUCLEOTIDE SEQUENCE</scope>
    <source>
        <tissue evidence="1">Shoot tissue taken approximately 20 cm above the soil surface</tissue>
    </source>
</reference>
<reference evidence="1" key="2">
    <citation type="journal article" date="2015" name="Data Brief">
        <title>Shoot transcriptome of the giant reed, Arundo donax.</title>
        <authorList>
            <person name="Barrero R.A."/>
            <person name="Guerrero F.D."/>
            <person name="Moolhuijzen P."/>
            <person name="Goolsby J.A."/>
            <person name="Tidwell J."/>
            <person name="Bellgard S.E."/>
            <person name="Bellgard M.I."/>
        </authorList>
    </citation>
    <scope>NUCLEOTIDE SEQUENCE</scope>
    <source>
        <tissue evidence="1">Shoot tissue taken approximately 20 cm above the soil surface</tissue>
    </source>
</reference>